<evidence type="ECO:0000313" key="1">
    <source>
        <dbReference type="EMBL" id="KRX23407.1"/>
    </source>
</evidence>
<keyword evidence="2" id="KW-1185">Reference proteome</keyword>
<gene>
    <name evidence="1" type="ORF">T07_4632</name>
</gene>
<dbReference type="AlphaFoldDB" id="A0A0V0S9Q3"/>
<evidence type="ECO:0000313" key="2">
    <source>
        <dbReference type="Proteomes" id="UP000054630"/>
    </source>
</evidence>
<dbReference type="Proteomes" id="UP000054630">
    <property type="component" value="Unassembled WGS sequence"/>
</dbReference>
<proteinExistence type="predicted"/>
<dbReference type="OrthoDB" id="10526730at2759"/>
<dbReference type="EMBL" id="JYDL01000024">
    <property type="protein sequence ID" value="KRX23407.1"/>
    <property type="molecule type" value="Genomic_DNA"/>
</dbReference>
<protein>
    <submittedName>
        <fullName evidence="1">Uncharacterized protein</fullName>
    </submittedName>
</protein>
<accession>A0A0V0S9Q3</accession>
<name>A0A0V0S9Q3_9BILA</name>
<reference evidence="1 2" key="1">
    <citation type="submission" date="2015-01" db="EMBL/GenBank/DDBJ databases">
        <title>Evolution of Trichinella species and genotypes.</title>
        <authorList>
            <person name="Korhonen P.K."/>
            <person name="Edoardo P."/>
            <person name="Giuseppe L.R."/>
            <person name="Gasser R.B."/>
        </authorList>
    </citation>
    <scope>NUCLEOTIDE SEQUENCE [LARGE SCALE GENOMIC DNA]</scope>
    <source>
        <strain evidence="1">ISS37</strain>
    </source>
</reference>
<comment type="caution">
    <text evidence="1">The sequence shown here is derived from an EMBL/GenBank/DDBJ whole genome shotgun (WGS) entry which is preliminary data.</text>
</comment>
<organism evidence="1 2">
    <name type="scientific">Trichinella nelsoni</name>
    <dbReference type="NCBI Taxonomy" id="6336"/>
    <lineage>
        <taxon>Eukaryota</taxon>
        <taxon>Metazoa</taxon>
        <taxon>Ecdysozoa</taxon>
        <taxon>Nematoda</taxon>
        <taxon>Enoplea</taxon>
        <taxon>Dorylaimia</taxon>
        <taxon>Trichinellida</taxon>
        <taxon>Trichinellidae</taxon>
        <taxon>Trichinella</taxon>
    </lineage>
</organism>
<sequence length="94" mass="10765">MGMLTTFFGISREIRDQELPIVFWTKLYCSEISKKQFPDYQITEERLNGLAVCGSTAQDFIKQDILFCVILNLITQESGNQKKQLRATFPAAIL</sequence>